<accession>A0A914HH85</accession>
<protein>
    <submittedName>
        <fullName evidence="3">Uncharacterized protein</fullName>
    </submittedName>
</protein>
<proteinExistence type="predicted"/>
<evidence type="ECO:0000313" key="2">
    <source>
        <dbReference type="Proteomes" id="UP000887572"/>
    </source>
</evidence>
<feature type="compositionally biased region" description="Basic and acidic residues" evidence="1">
    <location>
        <begin position="24"/>
        <end position="37"/>
    </location>
</feature>
<name>A0A914HH85_GLORO</name>
<evidence type="ECO:0000313" key="3">
    <source>
        <dbReference type="WBParaSite" id="Gr19_v10_g17149.t1"/>
    </source>
</evidence>
<keyword evidence="2" id="KW-1185">Reference proteome</keyword>
<dbReference type="AlphaFoldDB" id="A0A914HH85"/>
<evidence type="ECO:0000256" key="1">
    <source>
        <dbReference type="SAM" id="MobiDB-lite"/>
    </source>
</evidence>
<reference evidence="3" key="1">
    <citation type="submission" date="2022-11" db="UniProtKB">
        <authorList>
            <consortium name="WormBaseParasite"/>
        </authorList>
    </citation>
    <scope>IDENTIFICATION</scope>
</reference>
<sequence length="72" mass="8647">MKAKFEKCLRHETERKASQTKWDQPQRDNRDRKKVADTLDEYKKKGNKYVKEEQSPPIPSIVWQTAQVMKQL</sequence>
<dbReference type="Proteomes" id="UP000887572">
    <property type="component" value="Unplaced"/>
</dbReference>
<feature type="region of interest" description="Disordered" evidence="1">
    <location>
        <begin position="1"/>
        <end position="37"/>
    </location>
</feature>
<dbReference type="WBParaSite" id="Gr19_v10_g17149.t1">
    <property type="protein sequence ID" value="Gr19_v10_g17149.t1"/>
    <property type="gene ID" value="Gr19_v10_g17149"/>
</dbReference>
<organism evidence="2 3">
    <name type="scientific">Globodera rostochiensis</name>
    <name type="common">Golden nematode worm</name>
    <name type="synonym">Heterodera rostochiensis</name>
    <dbReference type="NCBI Taxonomy" id="31243"/>
    <lineage>
        <taxon>Eukaryota</taxon>
        <taxon>Metazoa</taxon>
        <taxon>Ecdysozoa</taxon>
        <taxon>Nematoda</taxon>
        <taxon>Chromadorea</taxon>
        <taxon>Rhabditida</taxon>
        <taxon>Tylenchina</taxon>
        <taxon>Tylenchomorpha</taxon>
        <taxon>Tylenchoidea</taxon>
        <taxon>Heteroderidae</taxon>
        <taxon>Heteroderinae</taxon>
        <taxon>Globodera</taxon>
    </lineage>
</organism>
<feature type="compositionally biased region" description="Basic and acidic residues" evidence="1">
    <location>
        <begin position="1"/>
        <end position="17"/>
    </location>
</feature>